<dbReference type="Gene3D" id="3.30.70.100">
    <property type="match status" value="1"/>
</dbReference>
<evidence type="ECO:0000313" key="2">
    <source>
        <dbReference type="EMBL" id="RCJ06504.1"/>
    </source>
</evidence>
<protein>
    <submittedName>
        <fullName evidence="2">DUF1330 domain-containing protein</fullName>
    </submittedName>
</protein>
<dbReference type="InterPro" id="IPR010753">
    <property type="entry name" value="DUF1330"/>
</dbReference>
<dbReference type="Proteomes" id="UP000253501">
    <property type="component" value="Unassembled WGS sequence"/>
</dbReference>
<organism evidence="2 3">
    <name type="scientific">Cupriavidus necator</name>
    <name type="common">Alcaligenes eutrophus</name>
    <name type="synonym">Ralstonia eutropha</name>
    <dbReference type="NCBI Taxonomy" id="106590"/>
    <lineage>
        <taxon>Bacteria</taxon>
        <taxon>Pseudomonadati</taxon>
        <taxon>Pseudomonadota</taxon>
        <taxon>Betaproteobacteria</taxon>
        <taxon>Burkholderiales</taxon>
        <taxon>Burkholderiaceae</taxon>
        <taxon>Cupriavidus</taxon>
    </lineage>
</organism>
<name>A0A367PG20_CUPNE</name>
<dbReference type="PANTHER" id="PTHR41521">
    <property type="match status" value="1"/>
</dbReference>
<dbReference type="EMBL" id="QDHA01000049">
    <property type="protein sequence ID" value="RCJ06504.1"/>
    <property type="molecule type" value="Genomic_DNA"/>
</dbReference>
<dbReference type="Pfam" id="PF07045">
    <property type="entry name" value="DUF1330"/>
    <property type="match status" value="1"/>
</dbReference>
<feature type="domain" description="DUF1330" evidence="1">
    <location>
        <begin position="3"/>
        <end position="96"/>
    </location>
</feature>
<accession>A0A367PG20</accession>
<evidence type="ECO:0000259" key="1">
    <source>
        <dbReference type="Pfam" id="PF07045"/>
    </source>
</evidence>
<dbReference type="InterPro" id="IPR011008">
    <property type="entry name" value="Dimeric_a/b-barrel"/>
</dbReference>
<dbReference type="SUPFAM" id="SSF54909">
    <property type="entry name" value="Dimeric alpha+beta barrel"/>
    <property type="match status" value="1"/>
</dbReference>
<evidence type="ECO:0000313" key="3">
    <source>
        <dbReference type="Proteomes" id="UP000253501"/>
    </source>
</evidence>
<gene>
    <name evidence="2" type="ORF">DDK22_21050</name>
</gene>
<comment type="caution">
    <text evidence="2">The sequence shown here is derived from an EMBL/GenBank/DDBJ whole genome shotgun (WGS) entry which is preliminary data.</text>
</comment>
<reference evidence="2 3" key="1">
    <citation type="submission" date="2018-04" db="EMBL/GenBank/DDBJ databases">
        <title>Cupriavidus necator CR12 genome sequencing and assembly.</title>
        <authorList>
            <person name="Ben Fekih I."/>
            <person name="Mazhar H.S."/>
            <person name="Bello S.K."/>
            <person name="Rensing C."/>
        </authorList>
    </citation>
    <scope>NUCLEOTIDE SEQUENCE [LARGE SCALE GENOMIC DNA]</scope>
    <source>
        <strain evidence="2 3">CR12</strain>
    </source>
</reference>
<sequence length="98" mass="10810">MTKGYIFAEVDIHSPGAEWDEYASKVQPTLDSYGGVFLIRGGMPHVLEGNAKTGTFVVLEFESPEDAMAWYTSTDYQRILPLRLRNADARVICLPGAG</sequence>
<proteinExistence type="predicted"/>
<dbReference type="RefSeq" id="WP_114133638.1">
    <property type="nucleotide sequence ID" value="NZ_CP068436.1"/>
</dbReference>
<dbReference type="AlphaFoldDB" id="A0A367PG20"/>
<dbReference type="PANTHER" id="PTHR41521:SF4">
    <property type="entry name" value="BLR0684 PROTEIN"/>
    <property type="match status" value="1"/>
</dbReference>